<feature type="compositionally biased region" description="Basic and acidic residues" evidence="2">
    <location>
        <begin position="107"/>
        <end position="120"/>
    </location>
</feature>
<evidence type="ECO:0000256" key="2">
    <source>
        <dbReference type="SAM" id="MobiDB-lite"/>
    </source>
</evidence>
<keyword evidence="4" id="KW-1185">Reference proteome</keyword>
<organism evidence="3">
    <name type="scientific">Salvia splendens</name>
    <name type="common">Scarlet sage</name>
    <dbReference type="NCBI Taxonomy" id="180675"/>
    <lineage>
        <taxon>Eukaryota</taxon>
        <taxon>Viridiplantae</taxon>
        <taxon>Streptophyta</taxon>
        <taxon>Embryophyta</taxon>
        <taxon>Tracheophyta</taxon>
        <taxon>Spermatophyta</taxon>
        <taxon>Magnoliopsida</taxon>
        <taxon>eudicotyledons</taxon>
        <taxon>Gunneridae</taxon>
        <taxon>Pentapetalae</taxon>
        <taxon>asterids</taxon>
        <taxon>lamiids</taxon>
        <taxon>Lamiales</taxon>
        <taxon>Lamiaceae</taxon>
        <taxon>Nepetoideae</taxon>
        <taxon>Mentheae</taxon>
        <taxon>Salviinae</taxon>
        <taxon>Salvia</taxon>
        <taxon>Salvia subgen. Calosphace</taxon>
        <taxon>core Calosphace</taxon>
    </lineage>
</organism>
<dbReference type="AlphaFoldDB" id="A0A8X8Z1B2"/>
<evidence type="ECO:0000313" key="3">
    <source>
        <dbReference type="EMBL" id="KAG6388241.1"/>
    </source>
</evidence>
<reference evidence="3" key="2">
    <citation type="submission" date="2020-08" db="EMBL/GenBank/DDBJ databases">
        <title>Plant Genome Project.</title>
        <authorList>
            <person name="Zhang R.-G."/>
        </authorList>
    </citation>
    <scope>NUCLEOTIDE SEQUENCE</scope>
    <source>
        <strain evidence="3">Huo1</strain>
        <tissue evidence="3">Leaf</tissue>
    </source>
</reference>
<feature type="coiled-coil region" evidence="1">
    <location>
        <begin position="374"/>
        <end position="422"/>
    </location>
</feature>
<feature type="region of interest" description="Disordered" evidence="2">
    <location>
        <begin position="335"/>
        <end position="370"/>
    </location>
</feature>
<feature type="region of interest" description="Disordered" evidence="2">
    <location>
        <begin position="96"/>
        <end position="120"/>
    </location>
</feature>
<dbReference type="Proteomes" id="UP000298416">
    <property type="component" value="Unassembled WGS sequence"/>
</dbReference>
<accession>A0A8X8Z1B2</accession>
<gene>
    <name evidence="3" type="ORF">SASPL_153442</name>
</gene>
<sequence length="425" mass="47866">MKRSVSGVQSKLLQLGEAGEGLHADVIIIEDQRGGDKRFRKPECEFGGGVEAEGLNAVIDGVEHAFLHECPVNLVRYIPLWWNERWKSWMVAVASRRSPRNGGGAREAQDRKGAEANMKSKEEELDRLYNKIKDESNAKVEEAKSKAMEAKSNAKVEEVKSNAKVKEVKKTDGDSKDVIVMEKPVASPPQPPLPLHYVFEFKDLIIRFFNMLSRCLSHRDSAAAVHDFHLSFDVPRLRGGMRALRHQSRLRLHAKRTLKRFSPLYLSFSISLLRMVRTISLSSFGFAERLRSKSLKSRSSMDLEGAHDRVWGSGVGILFFTNSFITVSSMATTEENPNISELAAAPTKKGRSKKASNPTTTAAMASPTREEIANYDLEKQVQEMQEELEKLKIVKEEAEANMKSKEEELDRLYNKIKDESNAKVC</sequence>
<comment type="caution">
    <text evidence="3">The sequence shown here is derived from an EMBL/GenBank/DDBJ whole genome shotgun (WGS) entry which is preliminary data.</text>
</comment>
<name>A0A8X8Z1B2_SALSN</name>
<evidence type="ECO:0000313" key="4">
    <source>
        <dbReference type="Proteomes" id="UP000298416"/>
    </source>
</evidence>
<protein>
    <submittedName>
        <fullName evidence="3">Uncharacterized protein</fullName>
    </submittedName>
</protein>
<evidence type="ECO:0000256" key="1">
    <source>
        <dbReference type="SAM" id="Coils"/>
    </source>
</evidence>
<dbReference type="EMBL" id="PNBA02000021">
    <property type="protein sequence ID" value="KAG6388241.1"/>
    <property type="molecule type" value="Genomic_DNA"/>
</dbReference>
<proteinExistence type="predicted"/>
<reference evidence="3" key="1">
    <citation type="submission" date="2018-01" db="EMBL/GenBank/DDBJ databases">
        <authorList>
            <person name="Mao J.F."/>
        </authorList>
    </citation>
    <scope>NUCLEOTIDE SEQUENCE</scope>
    <source>
        <strain evidence="3">Huo1</strain>
        <tissue evidence="3">Leaf</tissue>
    </source>
</reference>
<keyword evidence="1" id="KW-0175">Coiled coil</keyword>